<name>A0A545TV53_9GAMM</name>
<dbReference type="InterPro" id="IPR045851">
    <property type="entry name" value="AMP-bd_C_sf"/>
</dbReference>
<dbReference type="EMBL" id="VIKS01000017">
    <property type="protein sequence ID" value="TQV81105.1"/>
    <property type="molecule type" value="Genomic_DNA"/>
</dbReference>
<dbReference type="Gene3D" id="3.30.559.30">
    <property type="entry name" value="Nonribosomal peptide synthetase, condensation domain"/>
    <property type="match status" value="2"/>
</dbReference>
<dbReference type="Pfam" id="PF13193">
    <property type="entry name" value="AMP-binding_C"/>
    <property type="match status" value="1"/>
</dbReference>
<dbReference type="Pfam" id="PF00501">
    <property type="entry name" value="AMP-binding"/>
    <property type="match status" value="2"/>
</dbReference>
<dbReference type="PANTHER" id="PTHR45527:SF1">
    <property type="entry name" value="FATTY ACID SYNTHASE"/>
    <property type="match status" value="1"/>
</dbReference>
<dbReference type="SUPFAM" id="SSF52777">
    <property type="entry name" value="CoA-dependent acyltransferases"/>
    <property type="match status" value="4"/>
</dbReference>
<comment type="cofactor">
    <cofactor evidence="1">
        <name>pantetheine 4'-phosphate</name>
        <dbReference type="ChEBI" id="CHEBI:47942"/>
    </cofactor>
</comment>
<evidence type="ECO:0000256" key="1">
    <source>
        <dbReference type="ARBA" id="ARBA00001957"/>
    </source>
</evidence>
<keyword evidence="7" id="KW-1185">Reference proteome</keyword>
<dbReference type="InterPro" id="IPR020806">
    <property type="entry name" value="PKS_PP-bd"/>
</dbReference>
<dbReference type="CDD" id="cd12117">
    <property type="entry name" value="A_NRPS_Srf_like"/>
    <property type="match status" value="1"/>
</dbReference>
<organism evidence="6 7">
    <name type="scientific">Aliikangiella coralliicola</name>
    <dbReference type="NCBI Taxonomy" id="2592383"/>
    <lineage>
        <taxon>Bacteria</taxon>
        <taxon>Pseudomonadati</taxon>
        <taxon>Pseudomonadota</taxon>
        <taxon>Gammaproteobacteria</taxon>
        <taxon>Oceanospirillales</taxon>
        <taxon>Pleioneaceae</taxon>
        <taxon>Aliikangiella</taxon>
    </lineage>
</organism>
<keyword evidence="3" id="KW-0596">Phosphopantetheine</keyword>
<dbReference type="Pfam" id="PF00975">
    <property type="entry name" value="Thioesterase"/>
    <property type="match status" value="1"/>
</dbReference>
<proteinExistence type="inferred from homology"/>
<dbReference type="CDD" id="cd19531">
    <property type="entry name" value="LCL_NRPS-like"/>
    <property type="match status" value="2"/>
</dbReference>
<dbReference type="SUPFAM" id="SSF56801">
    <property type="entry name" value="Acetyl-CoA synthetase-like"/>
    <property type="match status" value="2"/>
</dbReference>
<dbReference type="InterPro" id="IPR006162">
    <property type="entry name" value="Ppantetheine_attach_site"/>
</dbReference>
<dbReference type="GO" id="GO:0003824">
    <property type="term" value="F:catalytic activity"/>
    <property type="evidence" value="ECO:0007669"/>
    <property type="project" value="InterPro"/>
</dbReference>
<evidence type="ECO:0000256" key="4">
    <source>
        <dbReference type="ARBA" id="ARBA00022553"/>
    </source>
</evidence>
<dbReference type="GO" id="GO:0043041">
    <property type="term" value="P:amino acid activation for nonribosomal peptide biosynthetic process"/>
    <property type="evidence" value="ECO:0007669"/>
    <property type="project" value="TreeGrafter"/>
</dbReference>
<dbReference type="PROSITE" id="PS00455">
    <property type="entry name" value="AMP_BINDING"/>
    <property type="match status" value="2"/>
</dbReference>
<dbReference type="Gene3D" id="1.10.1200.10">
    <property type="entry name" value="ACP-like"/>
    <property type="match status" value="2"/>
</dbReference>
<dbReference type="Proteomes" id="UP000315439">
    <property type="component" value="Unassembled WGS sequence"/>
</dbReference>
<dbReference type="InterPro" id="IPR001031">
    <property type="entry name" value="Thioesterase"/>
</dbReference>
<feature type="domain" description="Carrier" evidence="5">
    <location>
        <begin position="1046"/>
        <end position="1123"/>
    </location>
</feature>
<comment type="caution">
    <text evidence="6">The sequence shown here is derived from an EMBL/GenBank/DDBJ whole genome shotgun (WGS) entry which is preliminary data.</text>
</comment>
<dbReference type="FunFam" id="3.40.50.980:FF:000001">
    <property type="entry name" value="Non-ribosomal peptide synthetase"/>
    <property type="match status" value="2"/>
</dbReference>
<dbReference type="Gene3D" id="3.30.300.30">
    <property type="match status" value="2"/>
</dbReference>
<dbReference type="InterPro" id="IPR036736">
    <property type="entry name" value="ACP-like_sf"/>
</dbReference>
<accession>A0A545TV53</accession>
<dbReference type="SMART" id="SM00823">
    <property type="entry name" value="PKS_PP"/>
    <property type="match status" value="1"/>
</dbReference>
<dbReference type="PANTHER" id="PTHR45527">
    <property type="entry name" value="NONRIBOSOMAL PEPTIDE SYNTHETASE"/>
    <property type="match status" value="1"/>
</dbReference>
<dbReference type="Pfam" id="PF00668">
    <property type="entry name" value="Condensation"/>
    <property type="match status" value="2"/>
</dbReference>
<evidence type="ECO:0000313" key="7">
    <source>
        <dbReference type="Proteomes" id="UP000315439"/>
    </source>
</evidence>
<dbReference type="PROSITE" id="PS00012">
    <property type="entry name" value="PHOSPHOPANTETHEINE"/>
    <property type="match status" value="1"/>
</dbReference>
<dbReference type="CDD" id="cd05930">
    <property type="entry name" value="A_NRPS"/>
    <property type="match status" value="1"/>
</dbReference>
<dbReference type="InterPro" id="IPR001242">
    <property type="entry name" value="Condensation_dom"/>
</dbReference>
<comment type="similarity">
    <text evidence="2">Belongs to the ATP-dependent AMP-binding enzyme family.</text>
</comment>
<dbReference type="InterPro" id="IPR000873">
    <property type="entry name" value="AMP-dep_synth/lig_dom"/>
</dbReference>
<dbReference type="NCBIfam" id="NF003417">
    <property type="entry name" value="PRK04813.1"/>
    <property type="match status" value="2"/>
</dbReference>
<dbReference type="Gene3D" id="3.40.50.980">
    <property type="match status" value="4"/>
</dbReference>
<feature type="domain" description="Carrier" evidence="5">
    <location>
        <begin position="2120"/>
        <end position="2195"/>
    </location>
</feature>
<dbReference type="InterPro" id="IPR023213">
    <property type="entry name" value="CAT-like_dom_sf"/>
</dbReference>
<dbReference type="NCBIfam" id="TIGR01733">
    <property type="entry name" value="AA-adenyl-dom"/>
    <property type="match status" value="2"/>
</dbReference>
<dbReference type="GO" id="GO:0005737">
    <property type="term" value="C:cytoplasm"/>
    <property type="evidence" value="ECO:0007669"/>
    <property type="project" value="TreeGrafter"/>
</dbReference>
<dbReference type="FunFam" id="3.40.50.12780:FF:000012">
    <property type="entry name" value="Non-ribosomal peptide synthetase"/>
    <property type="match status" value="1"/>
</dbReference>
<dbReference type="Gene3D" id="3.30.559.10">
    <property type="entry name" value="Chloramphenicol acetyltransferase-like domain"/>
    <property type="match status" value="2"/>
</dbReference>
<reference evidence="6 7" key="1">
    <citation type="submission" date="2019-07" db="EMBL/GenBank/DDBJ databases">
        <title>Draft genome for Aliikangiella sp. M105.</title>
        <authorList>
            <person name="Wang G."/>
        </authorList>
    </citation>
    <scope>NUCLEOTIDE SEQUENCE [LARGE SCALE GENOMIC DNA]</scope>
    <source>
        <strain evidence="6 7">M105</strain>
    </source>
</reference>
<dbReference type="InterPro" id="IPR025110">
    <property type="entry name" value="AMP-bd_C"/>
</dbReference>
<dbReference type="SUPFAM" id="SSF53474">
    <property type="entry name" value="alpha/beta-Hydrolases"/>
    <property type="match status" value="1"/>
</dbReference>
<dbReference type="InterPro" id="IPR010071">
    <property type="entry name" value="AA_adenyl_dom"/>
</dbReference>
<dbReference type="RefSeq" id="WP_142935287.1">
    <property type="nucleotide sequence ID" value="NZ_ML660173.1"/>
</dbReference>
<dbReference type="SUPFAM" id="SSF47336">
    <property type="entry name" value="ACP-like"/>
    <property type="match status" value="2"/>
</dbReference>
<dbReference type="GO" id="GO:0044550">
    <property type="term" value="P:secondary metabolite biosynthetic process"/>
    <property type="evidence" value="ECO:0007669"/>
    <property type="project" value="UniProtKB-ARBA"/>
</dbReference>
<dbReference type="GO" id="GO:0031177">
    <property type="term" value="F:phosphopantetheine binding"/>
    <property type="evidence" value="ECO:0007669"/>
    <property type="project" value="InterPro"/>
</dbReference>
<gene>
    <name evidence="6" type="ORF">FLL46_26200</name>
</gene>
<dbReference type="InterPro" id="IPR009081">
    <property type="entry name" value="PP-bd_ACP"/>
</dbReference>
<evidence type="ECO:0000256" key="3">
    <source>
        <dbReference type="ARBA" id="ARBA00022450"/>
    </source>
</evidence>
<keyword evidence="4" id="KW-0597">Phosphoprotein</keyword>
<dbReference type="InterPro" id="IPR020845">
    <property type="entry name" value="AMP-binding_CS"/>
</dbReference>
<sequence>MKIIKNLVRYKELSIYVELKNEKLLIKSKQESITDEIKAELKKEKGAILSCYKELGIISNKQLAPSSFSQQRLWFIDTMLEGSSNYNMVSCLPIREIVDINAINKSLSDLIERHHSLRTNYIESEGIVYQVINEPVAASIELHDFKTFPQQLAHKKVQSVVDASAGHVFNLSKGKILKVDLCYVKENESYLIVNIHHIASDGWSQDIFKKEFLHFYIYYTSNKGRPLPELNYQFADYAHWERNFFRGEVLSKHLQYWENKLQNIPDVHSLALDRPRPTIQTYNGSEYSTMMNEDDISRFKTICVNSNASLFMGLSATFAYLLSRFSGEDDIVFSTPIANREQLEMSEVIGFFVNTLVLRFDLSSVNSFEDLLMQAKEICIGAYAHQQMPLEQIVEKLKIKRSTSYSPVFQIMFSTHIEQEANNFDYNSTQYTGMPGVKVTRSKFDLSVQCQVTERGHSMSWSYNSDLFDHSSIELMSDCYNNLMCQIVEKPRDKLSSFYLKKHEAQTDNSTTLNRIVSEAEELAHELLEYHALKFPNNIALSFDGVTTTFGTFNSKANKLAHYLKRLGIQPNDPVAVYMDSSDLLAIGIFAVLKSGGCYVAIDKKQPQKRVEHIVAKVNAHLLLTDEKVGFEFDRDVKVVNIASNDTLVKIDEERDNNLNLEIPDSNIAYIAFTSGSSGEPKGVVVSQKNLRAYLSAINKHYNITPVDNVLQFSSISFDIFVEELFCSICNGATLQIRGASVNTDIIELSKFIKANETSVISLPTAYFHLLCENIVAIESEYFDVLRLIIVGGEKLSAEMVKKWHSIFSNRIKLLNTYGPTEVTVVSTVYNLDEFNLEGSNIPIGKPLDGLKCYIVDRFGHICPQGMKGELYIAGDLVAVGYLNNHKLNTQKFVTISGLKDDRFYKTGDLAKYLPDGNIEFIGRIDDQIKVRGFRIEPGEIEHQVSQLEGVDSVLVEAKASGPDNQLVVYVKPVANCETHAEAMLEEQKAELVVEIKARLSESLPDYMVPSAFVVIDDWPLTLLGKVDKKALPVPDFSHLSGGYEAPESETEKALVAIWSKLLKLKKDNVSINANFFELGGHSLLAVRLVADIRAKLQQELAVKIIFESSTIRSLAKRIDAGFNTLLRTPVTSKKRQPGKPVIASFAQQRLWFIDQQQGGSAEYNMPFALQVEGDFDPAVAERAITRIIARHESLRTVFKTEDDEIRQVIQSNFQFKLVHHDLTQLDETAQTCKVESLVLDDSLKPFDLSRDLMVRVTYLLLSDSNEFGQGILLINMHHIASDGWSTGILLKEFITQYQSIIEGKSDPLPSLEIQYADYALWQRQWLSDEVLDAQLKYWKKQLCGVPAVHSLPLKNRRPEMKLHQGALVTSQLSADVSERLQQIAKLHQLTPFMLFQAALALVLSRHSNSQDIVMGTPVANRLQAELEPLIGFFVNMLVLRVDTKYESLTDYLAHIRTINLDAQSHQDIPFEQLVEHCNVPRSTQHSPLFQILFTMDTNEHSELAIPGVRFKPLDGKEIVAKFDLEISAQESEEGIDFFWVYDTSLFTQAQIEILSKHLNRLLIGIAERPESNLCDLSMLSVREIHHLTHVMNDVQANYPKDKCIHELFEEYAELLPDKIAVIFEEKQLTYRELNEQANQLAHYLREQGVERESLVGIYAERSLELIISILAILKAGGAYVPLDPSYPELRIKSILSDSGIKYVLAQRELMTALKFEQASVFAVDERMFSRLLQNYSTENINSSVSGYTSSQLAYVIYTSGSTGQPKGVMIEHSSIVRLVADLNYIENDEPLVVLQAASISFDAATFEIWSALSSAGRLVIMPSGKLDLERLNVTIEDNSVNTLWLTSALFDLWVDTRGIFISSLRTVLAGGDIVLPSSVEKLYKENQKVVFVNGYGPTENTTFTTTHKVSRDKTALSSSTIPIGHAINATCCYVLDKEERLTPYGVPGELYIGGPGLARGYLNQTELTAEKFVKNPFSTDSGERLYRTGDLVRYLPDGSLDFIGRVDNQVKIRGFRIELGEIDYQLSRCEKVNSSLIVVSENGAGDKCLIAYVVLENNEQVVESEFTEQLRQNLQQSLPDYMVPSMFAVIDEWPLTPNGKIDKKALPKLDGKRQVKYIAPTTATERALCKVWQQVLKVEKVGVTDNFFYLGGHSLLMFKLLRETRENCGVELQILDLINHPYIRELAKIVDSSASDSMRSLSINQSNKFQKFSHINDFFPTLYCVPGAGGLGLIFGHLAKQASRYFNVKAFHYQGLLDDNRPHNTMTELVDYFLDALLLEQPTGPYFLVGHSFGGMVAHELVHRLNAKGLEAKLILIDSRMFIDSLSGEQRIKSTQQIATMKSLLGTREAQLFLKDVDGQTLDKMKMLFEVHVRLMKEHCPSHKIESSILNIHTPESSAWVNHREYAERLQSLTACKVINHCIEGGHYSILMEKGSADIVDAIREYYILKPIKH</sequence>
<dbReference type="OrthoDB" id="9757559at2"/>
<dbReference type="PROSITE" id="PS50075">
    <property type="entry name" value="CARRIER"/>
    <property type="match status" value="2"/>
</dbReference>
<dbReference type="FunFam" id="1.10.1200.10:FF:000005">
    <property type="entry name" value="Nonribosomal peptide synthetase 1"/>
    <property type="match status" value="2"/>
</dbReference>
<dbReference type="InterPro" id="IPR029058">
    <property type="entry name" value="AB_hydrolase_fold"/>
</dbReference>
<evidence type="ECO:0000259" key="5">
    <source>
        <dbReference type="PROSITE" id="PS50075"/>
    </source>
</evidence>
<dbReference type="FunFam" id="2.30.38.10:FF:000001">
    <property type="entry name" value="Non-ribosomal peptide synthetase PvdI"/>
    <property type="match status" value="1"/>
</dbReference>
<dbReference type="Gene3D" id="2.30.38.10">
    <property type="entry name" value="Luciferase, Domain 3"/>
    <property type="match status" value="2"/>
</dbReference>
<protein>
    <submittedName>
        <fullName evidence="6">Amino acid adenylation domain-containing protein</fullName>
    </submittedName>
</protein>
<dbReference type="FunFam" id="3.30.300.30:FF:000010">
    <property type="entry name" value="Enterobactin synthetase component F"/>
    <property type="match status" value="1"/>
</dbReference>
<dbReference type="Gene3D" id="3.40.50.1820">
    <property type="entry name" value="alpha/beta hydrolase"/>
    <property type="match status" value="1"/>
</dbReference>
<dbReference type="Pfam" id="PF00550">
    <property type="entry name" value="PP-binding"/>
    <property type="match status" value="2"/>
</dbReference>
<evidence type="ECO:0000313" key="6">
    <source>
        <dbReference type="EMBL" id="TQV81105.1"/>
    </source>
</evidence>
<evidence type="ECO:0000256" key="2">
    <source>
        <dbReference type="ARBA" id="ARBA00006432"/>
    </source>
</evidence>
<dbReference type="FunFam" id="3.30.300.30:FF:000015">
    <property type="entry name" value="Nonribosomal peptide synthase SidD"/>
    <property type="match status" value="1"/>
</dbReference>